<evidence type="ECO:0000313" key="16">
    <source>
        <dbReference type="EMBL" id="MPM90396.1"/>
    </source>
</evidence>
<evidence type="ECO:0000256" key="11">
    <source>
        <dbReference type="ARBA" id="ARBA00022723"/>
    </source>
</evidence>
<keyword evidence="11" id="KW-0479">Metal-binding</keyword>
<dbReference type="PIRSF" id="PIRSF037748">
    <property type="entry name" value="RnhC"/>
    <property type="match status" value="1"/>
</dbReference>
<dbReference type="GO" id="GO:0003723">
    <property type="term" value="F:RNA binding"/>
    <property type="evidence" value="ECO:0007669"/>
    <property type="project" value="InterPro"/>
</dbReference>
<comment type="catalytic activity">
    <reaction evidence="1">
        <text>Endonucleolytic cleavage to 5'-phosphomonoester.</text>
        <dbReference type="EC" id="3.1.26.4"/>
    </reaction>
</comment>
<keyword evidence="9" id="KW-0963">Cytoplasm</keyword>
<evidence type="ECO:0000256" key="4">
    <source>
        <dbReference type="ARBA" id="ARBA00004065"/>
    </source>
</evidence>
<comment type="cofactor">
    <cofactor evidence="3">
        <name>Mg(2+)</name>
        <dbReference type="ChEBI" id="CHEBI:18420"/>
    </cofactor>
</comment>
<comment type="cofactor">
    <cofactor evidence="2">
        <name>Mn(2+)</name>
        <dbReference type="ChEBI" id="CHEBI:29035"/>
    </cofactor>
</comment>
<protein>
    <recommendedName>
        <fullName evidence="8">Ribonuclease HIII</fullName>
        <ecNumber evidence="7">3.1.26.4</ecNumber>
    </recommendedName>
</protein>
<keyword evidence="10" id="KW-0540">Nuclease</keyword>
<evidence type="ECO:0000256" key="3">
    <source>
        <dbReference type="ARBA" id="ARBA00001946"/>
    </source>
</evidence>
<evidence type="ECO:0000256" key="7">
    <source>
        <dbReference type="ARBA" id="ARBA00012180"/>
    </source>
</evidence>
<dbReference type="EMBL" id="VSSQ01037651">
    <property type="protein sequence ID" value="MPM90396.1"/>
    <property type="molecule type" value="Genomic_DNA"/>
</dbReference>
<gene>
    <name evidence="16" type="primary">rnhC_4</name>
    <name evidence="16" type="ORF">SDC9_137517</name>
</gene>
<evidence type="ECO:0000256" key="13">
    <source>
        <dbReference type="ARBA" id="ARBA00022801"/>
    </source>
</evidence>
<evidence type="ECO:0000256" key="8">
    <source>
        <dbReference type="ARBA" id="ARBA00021407"/>
    </source>
</evidence>
<comment type="similarity">
    <text evidence="6">Belongs to the RNase HII family. RnhC subfamily.</text>
</comment>
<evidence type="ECO:0000256" key="2">
    <source>
        <dbReference type="ARBA" id="ARBA00001936"/>
    </source>
</evidence>
<dbReference type="Gene3D" id="3.30.310.10">
    <property type="entry name" value="TATA-Binding Protein"/>
    <property type="match status" value="1"/>
</dbReference>
<accession>A0A645DM41</accession>
<dbReference type="GO" id="GO:0032299">
    <property type="term" value="C:ribonuclease H2 complex"/>
    <property type="evidence" value="ECO:0007669"/>
    <property type="project" value="TreeGrafter"/>
</dbReference>
<evidence type="ECO:0000256" key="10">
    <source>
        <dbReference type="ARBA" id="ARBA00022722"/>
    </source>
</evidence>
<dbReference type="InterPro" id="IPR024567">
    <property type="entry name" value="RNase_HII/HIII_dom"/>
</dbReference>
<reference evidence="16" key="1">
    <citation type="submission" date="2019-08" db="EMBL/GenBank/DDBJ databases">
        <authorList>
            <person name="Kucharzyk K."/>
            <person name="Murdoch R.W."/>
            <person name="Higgins S."/>
            <person name="Loffler F."/>
        </authorList>
    </citation>
    <scope>NUCLEOTIDE SEQUENCE</scope>
</reference>
<comment type="function">
    <text evidence="4">Endonuclease that specifically degrades the RNA of RNA-DNA hybrids.</text>
</comment>
<evidence type="ECO:0000256" key="5">
    <source>
        <dbReference type="ARBA" id="ARBA00004496"/>
    </source>
</evidence>
<dbReference type="NCBIfam" id="TIGR00716">
    <property type="entry name" value="rnhC"/>
    <property type="match status" value="1"/>
</dbReference>
<dbReference type="PANTHER" id="PTHR10954">
    <property type="entry name" value="RIBONUCLEASE H2 SUBUNIT A"/>
    <property type="match status" value="1"/>
</dbReference>
<dbReference type="Pfam" id="PF01351">
    <property type="entry name" value="RNase_HII"/>
    <property type="match status" value="1"/>
</dbReference>
<dbReference type="EC" id="3.1.26.4" evidence="7"/>
<dbReference type="GO" id="GO:0043137">
    <property type="term" value="P:DNA replication, removal of RNA primer"/>
    <property type="evidence" value="ECO:0007669"/>
    <property type="project" value="TreeGrafter"/>
</dbReference>
<evidence type="ECO:0000256" key="14">
    <source>
        <dbReference type="ARBA" id="ARBA00022842"/>
    </source>
</evidence>
<dbReference type="InterPro" id="IPR036397">
    <property type="entry name" value="RNaseH_sf"/>
</dbReference>
<comment type="subcellular location">
    <subcellularLocation>
        <location evidence="5">Cytoplasm</location>
    </subcellularLocation>
</comment>
<dbReference type="InterPro" id="IPR012295">
    <property type="entry name" value="TBP_dom_sf"/>
</dbReference>
<dbReference type="InterPro" id="IPR001352">
    <property type="entry name" value="RNase_HII/HIII"/>
</dbReference>
<keyword evidence="14" id="KW-0460">Magnesium</keyword>
<dbReference type="CDD" id="cd06590">
    <property type="entry name" value="RNase_HII_bacteria_HIII_like"/>
    <property type="match status" value="1"/>
</dbReference>
<dbReference type="Gene3D" id="3.30.420.10">
    <property type="entry name" value="Ribonuclease H-like superfamily/Ribonuclease H"/>
    <property type="match status" value="1"/>
</dbReference>
<proteinExistence type="inferred from homology"/>
<evidence type="ECO:0000256" key="6">
    <source>
        <dbReference type="ARBA" id="ARBA00008378"/>
    </source>
</evidence>
<dbReference type="PANTHER" id="PTHR10954:SF23">
    <property type="entry name" value="RIBONUCLEASE"/>
    <property type="match status" value="1"/>
</dbReference>
<evidence type="ECO:0000256" key="9">
    <source>
        <dbReference type="ARBA" id="ARBA00022490"/>
    </source>
</evidence>
<evidence type="ECO:0000256" key="12">
    <source>
        <dbReference type="ARBA" id="ARBA00022759"/>
    </source>
</evidence>
<evidence type="ECO:0000259" key="15">
    <source>
        <dbReference type="PROSITE" id="PS51975"/>
    </source>
</evidence>
<dbReference type="InterPro" id="IPR004641">
    <property type="entry name" value="RNase_HIII"/>
</dbReference>
<dbReference type="Pfam" id="PF11858">
    <property type="entry name" value="DUF3378"/>
    <property type="match status" value="1"/>
</dbReference>
<organism evidence="16">
    <name type="scientific">bioreactor metagenome</name>
    <dbReference type="NCBI Taxonomy" id="1076179"/>
    <lineage>
        <taxon>unclassified sequences</taxon>
        <taxon>metagenomes</taxon>
        <taxon>ecological metagenomes</taxon>
    </lineage>
</organism>
<dbReference type="SUPFAM" id="SSF53098">
    <property type="entry name" value="Ribonuclease H-like"/>
    <property type="match status" value="1"/>
</dbReference>
<keyword evidence="13 16" id="KW-0378">Hydrolase</keyword>
<dbReference type="GO" id="GO:0005737">
    <property type="term" value="C:cytoplasm"/>
    <property type="evidence" value="ECO:0007669"/>
    <property type="project" value="UniProtKB-SubCell"/>
</dbReference>
<dbReference type="GO" id="GO:0046872">
    <property type="term" value="F:metal ion binding"/>
    <property type="evidence" value="ECO:0007669"/>
    <property type="project" value="UniProtKB-KW"/>
</dbReference>
<dbReference type="InterPro" id="IPR024568">
    <property type="entry name" value="RNase_HIII_N"/>
</dbReference>
<dbReference type="AlphaFoldDB" id="A0A645DM41"/>
<dbReference type="InterPro" id="IPR012337">
    <property type="entry name" value="RNaseH-like_sf"/>
</dbReference>
<dbReference type="PROSITE" id="PS51975">
    <property type="entry name" value="RNASE_H_2"/>
    <property type="match status" value="1"/>
</dbReference>
<dbReference type="GO" id="GO:0004523">
    <property type="term" value="F:RNA-DNA hybrid ribonuclease activity"/>
    <property type="evidence" value="ECO:0007669"/>
    <property type="project" value="UniProtKB-EC"/>
</dbReference>
<sequence length="310" mass="35648">MYNMNEYSVTIKVDNDLLGKITKTYQKYSVVASGDYVVFKAEYLGTLITAYSSNKPNVFKVVFIGSDALLEARKWNKDATYNKKKEQVKENWLDLNDQIGSDEVGVGDLFLPMIVVASYVNNDDVQELIKLGIHDSKKLTDSSIRKIGPYLIKRFQFSKLTLSNEKYNEMILKGENLNTLKAKMHNKALDNMLKKYPEAKKVYIDQFVDKGIYYHYLKDEKVVVDRIIFKTKGESFFPSVALASVIARYAFLKEKDQLEKKYKVVFPFGAGKKADDFALRFIKKFGKAELDKLAKTNFKNYQALDSNKLI</sequence>
<feature type="domain" description="RNase H type-2" evidence="15">
    <location>
        <begin position="96"/>
        <end position="310"/>
    </location>
</feature>
<keyword evidence="12" id="KW-0255">Endonuclease</keyword>
<name>A0A645DM41_9ZZZZ</name>
<evidence type="ECO:0000256" key="1">
    <source>
        <dbReference type="ARBA" id="ARBA00000077"/>
    </source>
</evidence>
<comment type="caution">
    <text evidence="16">The sequence shown here is derived from an EMBL/GenBank/DDBJ whole genome shotgun (WGS) entry which is preliminary data.</text>
</comment>
<dbReference type="GO" id="GO:0006298">
    <property type="term" value="P:mismatch repair"/>
    <property type="evidence" value="ECO:0007669"/>
    <property type="project" value="TreeGrafter"/>
</dbReference>